<dbReference type="PANTHER" id="PTHR43524:SF1">
    <property type="entry name" value="RADICAL SAM SUPERFAMILY PROTEIN"/>
    <property type="match status" value="1"/>
</dbReference>
<reference evidence="1 2" key="1">
    <citation type="submission" date="2022-08" db="EMBL/GenBank/DDBJ databases">
        <title>Tractidigestivibacter montrealensis type strain KD21.</title>
        <authorList>
            <person name="Diop K."/>
            <person name="Richard C."/>
            <person name="Routy B."/>
        </authorList>
    </citation>
    <scope>NUCLEOTIDE SEQUENCE [LARGE SCALE GENOMIC DNA]</scope>
    <source>
        <strain evidence="1 2">KD21</strain>
    </source>
</reference>
<evidence type="ECO:0000313" key="1">
    <source>
        <dbReference type="EMBL" id="MCR9036467.1"/>
    </source>
</evidence>
<dbReference type="EMBL" id="JANSKA010000003">
    <property type="protein sequence ID" value="MCR9036467.1"/>
    <property type="molecule type" value="Genomic_DNA"/>
</dbReference>
<dbReference type="PANTHER" id="PTHR43524">
    <property type="entry name" value="RADICAL SAM SUPERFAMILY PROTEIN"/>
    <property type="match status" value="1"/>
</dbReference>
<gene>
    <name evidence="1" type="ORF">NVS32_05820</name>
</gene>
<dbReference type="RefSeq" id="WP_258499039.1">
    <property type="nucleotide sequence ID" value="NZ_JANSKA010000003.1"/>
</dbReference>
<proteinExistence type="predicted"/>
<protein>
    <submittedName>
        <fullName evidence="1">Uncharacterized protein</fullName>
    </submittedName>
</protein>
<dbReference type="Proteomes" id="UP001204320">
    <property type="component" value="Unassembled WGS sequence"/>
</dbReference>
<accession>A0ABT1Z8E7</accession>
<name>A0ABT1Z8E7_9ACTN</name>
<comment type="caution">
    <text evidence="1">The sequence shown here is derived from an EMBL/GenBank/DDBJ whole genome shotgun (WGS) entry which is preliminary data.</text>
</comment>
<evidence type="ECO:0000313" key="2">
    <source>
        <dbReference type="Proteomes" id="UP001204320"/>
    </source>
</evidence>
<keyword evidence="2" id="KW-1185">Reference proteome</keyword>
<sequence>MAVFGAQKGRYHETAVRMDEAFIGLLGEKSFPFITVKEISRAPASIIREKTLLECYQSPLFSAYRAHQPFNANMLRPCPLLDNPGMLSQMVRESGAKSTDYTAPEPAEEAESKCAEAATRWAKASEPLWELSPKKKLSDQLVAEGKSATAWVRD</sequence>
<organism evidence="1 2">
    <name type="scientific">Tractidigestivibacter montrealensis</name>
    <dbReference type="NCBI Taxonomy" id="2972466"/>
    <lineage>
        <taxon>Bacteria</taxon>
        <taxon>Bacillati</taxon>
        <taxon>Actinomycetota</taxon>
        <taxon>Coriobacteriia</taxon>
        <taxon>Coriobacteriales</taxon>
        <taxon>Atopobiaceae</taxon>
        <taxon>Tractidigestivibacter</taxon>
    </lineage>
</organism>